<gene>
    <name evidence="2" type="ORF">GCM10011583_04530</name>
</gene>
<dbReference type="Proteomes" id="UP000660265">
    <property type="component" value="Unassembled WGS sequence"/>
</dbReference>
<reference evidence="3" key="1">
    <citation type="journal article" date="2019" name="Int. J. Syst. Evol. Microbiol.">
        <title>The Global Catalogue of Microorganisms (GCM) 10K type strain sequencing project: providing services to taxonomists for standard genome sequencing and annotation.</title>
        <authorList>
            <consortium name="The Broad Institute Genomics Platform"/>
            <consortium name="The Broad Institute Genome Sequencing Center for Infectious Disease"/>
            <person name="Wu L."/>
            <person name="Ma J."/>
        </authorList>
    </citation>
    <scope>NUCLEOTIDE SEQUENCE [LARGE SCALE GENOMIC DNA]</scope>
    <source>
        <strain evidence="3">CGMCC 4.7275</strain>
    </source>
</reference>
<keyword evidence="3" id="KW-1185">Reference proteome</keyword>
<evidence type="ECO:0000313" key="2">
    <source>
        <dbReference type="EMBL" id="GGJ76280.1"/>
    </source>
</evidence>
<proteinExistence type="predicted"/>
<evidence type="ECO:0000256" key="1">
    <source>
        <dbReference type="SAM" id="MobiDB-lite"/>
    </source>
</evidence>
<organism evidence="2 3">
    <name type="scientific">Streptomyces camponoticapitis</name>
    <dbReference type="NCBI Taxonomy" id="1616125"/>
    <lineage>
        <taxon>Bacteria</taxon>
        <taxon>Bacillati</taxon>
        <taxon>Actinomycetota</taxon>
        <taxon>Actinomycetes</taxon>
        <taxon>Kitasatosporales</taxon>
        <taxon>Streptomycetaceae</taxon>
        <taxon>Streptomyces</taxon>
    </lineage>
</organism>
<feature type="compositionally biased region" description="Gly residues" evidence="1">
    <location>
        <begin position="134"/>
        <end position="147"/>
    </location>
</feature>
<evidence type="ECO:0000313" key="3">
    <source>
        <dbReference type="Proteomes" id="UP000660265"/>
    </source>
</evidence>
<comment type="caution">
    <text evidence="2">The sequence shown here is derived from an EMBL/GenBank/DDBJ whole genome shotgun (WGS) entry which is preliminary data.</text>
</comment>
<dbReference type="EMBL" id="BMMV01000001">
    <property type="protein sequence ID" value="GGJ76280.1"/>
    <property type="molecule type" value="Genomic_DNA"/>
</dbReference>
<name>A0ABQ2DYL2_9ACTN</name>
<accession>A0ABQ2DYL2</accession>
<sequence>MRLPYLLLDVDSVLVPFPDDNGVTSAAHACHDVVPAGGNADNPITVWLNPDHGGLLMDVIRTGLVAPVWCTSTTHGRQSVRRGAGRLSWFSPIPTSGCWPSTWLRFWRGRGRPHASPARNRPSVKKTTAPGPSCGPGAGGRAGGRKS</sequence>
<feature type="region of interest" description="Disordered" evidence="1">
    <location>
        <begin position="112"/>
        <end position="147"/>
    </location>
</feature>
<protein>
    <submittedName>
        <fullName evidence="2">Uncharacterized protein</fullName>
    </submittedName>
</protein>